<name>F7YY65_9THEM</name>
<dbReference type="Pfam" id="PF01547">
    <property type="entry name" value="SBP_bac_1"/>
    <property type="match status" value="1"/>
</dbReference>
<protein>
    <submittedName>
        <fullName evidence="1">Carbohydrate ABC transporter substrate-binding protein, CUT1 family</fullName>
    </submittedName>
</protein>
<dbReference type="PANTHER" id="PTHR43649:SF11">
    <property type="entry name" value="ABC TRANSPORTER SUBSTRATE-BINDING PROTEIN YESO-RELATED"/>
    <property type="match status" value="1"/>
</dbReference>
<dbReference type="EMBL" id="CP002351">
    <property type="protein sequence ID" value="AEH50881.1"/>
    <property type="molecule type" value="Genomic_DNA"/>
</dbReference>
<dbReference type="RefSeq" id="WP_013932103.1">
    <property type="nucleotide sequence ID" value="NC_015707.1"/>
</dbReference>
<dbReference type="HOGENOM" id="CLU_031522_0_0_0"/>
<dbReference type="eggNOG" id="COG2182">
    <property type="taxonomic scope" value="Bacteria"/>
</dbReference>
<dbReference type="InterPro" id="IPR006059">
    <property type="entry name" value="SBP"/>
</dbReference>
<dbReference type="OrthoDB" id="6431346at2"/>
<sequence precursor="true">MKKLLVVVLILVGTLLISASIEEGLIEVGKALMRNGISEVRYSVWSSGDPNSVMRVLGIVEAARRINSIWSKNGINVKITIRETRYELDFTQMYQEFLSKQPLGTAGDFLVNSYVYIASLAEEGYLLDISKYATKYEELMSDFYTTQVDAARYKGGLYGLPQDTEARPFYIRKDIAAKIGLDLTDLDKKVVEGNFTWFDVYKWAKEAVQKGASEWGLIHRRGTAHPDLMQFILAFGGSLYDPKTGKLVLDVPAVYKWLTIEWVFARENLLPSDIMAWDWAKQVHPAIVGGKTLFDIGGTWYWTEWQTKSYYTDPKTGQARGLTPEEVESWFYYTLFPAGEPGKKPVTLSQPFMWMISSKAGSQNPKYTALKEIYDELAFLIIAKACDPDINAIHSIISAHLPVGKEPAKLLADKKWLDDLYNLRIDLDESVKAVLADIVKATVHPINARFLSEVAYMLDYTNFPPMHPMYPKLAAIFAEVVDNVLRGRMQPDKAVEFIISKINADLELKQSVSIVGQIPTDWRFGGQ</sequence>
<reference evidence="1 2" key="1">
    <citation type="submission" date="2010-11" db="EMBL/GenBank/DDBJ databases">
        <title>The complete genome of Thermotoga thermarum DSM 5069.</title>
        <authorList>
            <consortium name="US DOE Joint Genome Institute (JGI-PGF)"/>
            <person name="Lucas S."/>
            <person name="Copeland A."/>
            <person name="Lapidus A."/>
            <person name="Bruce D."/>
            <person name="Goodwin L."/>
            <person name="Pitluck S."/>
            <person name="Kyrpides N."/>
            <person name="Mavromatis K."/>
            <person name="Ivanova N."/>
            <person name="Zeytun A."/>
            <person name="Brettin T."/>
            <person name="Detter J.C."/>
            <person name="Tapia R."/>
            <person name="Han C."/>
            <person name="Land M."/>
            <person name="Hauser L."/>
            <person name="Markowitz V."/>
            <person name="Cheng J.-F."/>
            <person name="Hugenholtz P."/>
            <person name="Woyke T."/>
            <person name="Wu D."/>
            <person name="Spring S."/>
            <person name="Schroeder M."/>
            <person name="Brambilla E."/>
            <person name="Klenk H.-P."/>
            <person name="Eisen J.A."/>
        </authorList>
    </citation>
    <scope>NUCLEOTIDE SEQUENCE [LARGE SCALE GENOMIC DNA]</scope>
    <source>
        <strain evidence="1 2">DSM 5069</strain>
    </source>
</reference>
<dbReference type="InterPro" id="IPR050490">
    <property type="entry name" value="Bact_solute-bd_prot1"/>
</dbReference>
<accession>F7YY65</accession>
<keyword evidence="2" id="KW-1185">Reference proteome</keyword>
<proteinExistence type="predicted"/>
<dbReference type="Proteomes" id="UP000006804">
    <property type="component" value="Chromosome"/>
</dbReference>
<dbReference type="PATRIC" id="fig|688269.3.peg.821"/>
<dbReference type="AlphaFoldDB" id="F7YY65"/>
<organism evidence="1 2">
    <name type="scientific">Pseudothermotoga thermarum DSM 5069</name>
    <dbReference type="NCBI Taxonomy" id="688269"/>
    <lineage>
        <taxon>Bacteria</taxon>
        <taxon>Thermotogati</taxon>
        <taxon>Thermotogota</taxon>
        <taxon>Thermotogae</taxon>
        <taxon>Thermotogales</taxon>
        <taxon>Thermotogaceae</taxon>
        <taxon>Pseudothermotoga</taxon>
    </lineage>
</organism>
<evidence type="ECO:0000313" key="1">
    <source>
        <dbReference type="EMBL" id="AEH50881.1"/>
    </source>
</evidence>
<dbReference type="STRING" id="688269.Theth_0797"/>
<dbReference type="SUPFAM" id="SSF53850">
    <property type="entry name" value="Periplasmic binding protein-like II"/>
    <property type="match status" value="1"/>
</dbReference>
<dbReference type="PANTHER" id="PTHR43649">
    <property type="entry name" value="ARABINOSE-BINDING PROTEIN-RELATED"/>
    <property type="match status" value="1"/>
</dbReference>
<gene>
    <name evidence="1" type="ORF">Theth_0797</name>
</gene>
<evidence type="ECO:0000313" key="2">
    <source>
        <dbReference type="Proteomes" id="UP000006804"/>
    </source>
</evidence>
<dbReference type="KEGG" id="tta:Theth_0797"/>
<dbReference type="Gene3D" id="3.40.190.10">
    <property type="entry name" value="Periplasmic binding protein-like II"/>
    <property type="match status" value="1"/>
</dbReference>